<dbReference type="RefSeq" id="WP_209890252.1">
    <property type="nucleotide sequence ID" value="NZ_JAGGMR010000001.1"/>
</dbReference>
<reference evidence="3 4" key="1">
    <citation type="submission" date="2021-03" db="EMBL/GenBank/DDBJ databases">
        <title>Sequencing the genomes of 1000 actinobacteria strains.</title>
        <authorList>
            <person name="Klenk H.-P."/>
        </authorList>
    </citation>
    <scope>NUCLEOTIDE SEQUENCE [LARGE SCALE GENOMIC DNA]</scope>
    <source>
        <strain evidence="3 4">DSM 45516</strain>
    </source>
</reference>
<dbReference type="Pfam" id="PF13827">
    <property type="entry name" value="DUF4189"/>
    <property type="match status" value="1"/>
</dbReference>
<organism evidence="3 4">
    <name type="scientific">Nocardia goodfellowii</name>
    <dbReference type="NCBI Taxonomy" id="882446"/>
    <lineage>
        <taxon>Bacteria</taxon>
        <taxon>Bacillati</taxon>
        <taxon>Actinomycetota</taxon>
        <taxon>Actinomycetes</taxon>
        <taxon>Mycobacteriales</taxon>
        <taxon>Nocardiaceae</taxon>
        <taxon>Nocardia</taxon>
    </lineage>
</organism>
<protein>
    <recommendedName>
        <fullName evidence="2">DUF4189 domain-containing protein</fullName>
    </recommendedName>
</protein>
<gene>
    <name evidence="3" type="ORF">BJ987_003209</name>
</gene>
<proteinExistence type="predicted"/>
<feature type="signal peptide" evidence="1">
    <location>
        <begin position="1"/>
        <end position="27"/>
    </location>
</feature>
<name>A0ABS4QF40_9NOCA</name>
<comment type="caution">
    <text evidence="3">The sequence shown here is derived from an EMBL/GenBank/DDBJ whole genome shotgun (WGS) entry which is preliminary data.</text>
</comment>
<keyword evidence="1" id="KW-0732">Signal</keyword>
<dbReference type="EMBL" id="JAGGMR010000001">
    <property type="protein sequence ID" value="MBP2190308.1"/>
    <property type="molecule type" value="Genomic_DNA"/>
</dbReference>
<keyword evidence="4" id="KW-1185">Reference proteome</keyword>
<dbReference type="InterPro" id="IPR025240">
    <property type="entry name" value="DUF4189"/>
</dbReference>
<feature type="domain" description="DUF4189" evidence="2">
    <location>
        <begin position="33"/>
        <end position="115"/>
    </location>
</feature>
<dbReference type="Proteomes" id="UP001519325">
    <property type="component" value="Unassembled WGS sequence"/>
</dbReference>
<accession>A0ABS4QF40</accession>
<evidence type="ECO:0000313" key="3">
    <source>
        <dbReference type="EMBL" id="MBP2190308.1"/>
    </source>
</evidence>
<evidence type="ECO:0000256" key="1">
    <source>
        <dbReference type="SAM" id="SignalP"/>
    </source>
</evidence>
<evidence type="ECO:0000259" key="2">
    <source>
        <dbReference type="Pfam" id="PF13827"/>
    </source>
</evidence>
<feature type="chain" id="PRO_5046778317" description="DUF4189 domain-containing protein" evidence="1">
    <location>
        <begin position="28"/>
        <end position="126"/>
    </location>
</feature>
<evidence type="ECO:0000313" key="4">
    <source>
        <dbReference type="Proteomes" id="UP001519325"/>
    </source>
</evidence>
<sequence length="126" mass="12967">MKKFITAATTMVAVGAALAVSAPAAQAQGGGYYGAIATGSNGRWSITNNYNGFQEAEGAAVRTCGGGCSVLLSWRNGCAVLVARKNPRSTTWQASSRSNYGAARDAALARLAGSHVVTWRCTNGYS</sequence>